<keyword evidence="3" id="KW-1185">Reference proteome</keyword>
<dbReference type="Pfam" id="PF00201">
    <property type="entry name" value="UDPGT"/>
    <property type="match status" value="1"/>
</dbReference>
<dbReference type="InterPro" id="IPR002213">
    <property type="entry name" value="UDP_glucos_trans"/>
</dbReference>
<comment type="caution">
    <text evidence="2">The sequence shown here is derived from an EMBL/GenBank/DDBJ whole genome shotgun (WGS) entry which is preliminary data.</text>
</comment>
<evidence type="ECO:0000256" key="1">
    <source>
        <dbReference type="ARBA" id="ARBA00022679"/>
    </source>
</evidence>
<organism evidence="2 3">
    <name type="scientific">Pitta sordida</name>
    <name type="common">Hooded pitta</name>
    <dbReference type="NCBI Taxonomy" id="9163"/>
    <lineage>
        <taxon>Eukaryota</taxon>
        <taxon>Metazoa</taxon>
        <taxon>Chordata</taxon>
        <taxon>Craniata</taxon>
        <taxon>Vertebrata</taxon>
        <taxon>Euteleostomi</taxon>
        <taxon>Archelosauria</taxon>
        <taxon>Archosauria</taxon>
        <taxon>Dinosauria</taxon>
        <taxon>Saurischia</taxon>
        <taxon>Theropoda</taxon>
        <taxon>Coelurosauria</taxon>
        <taxon>Aves</taxon>
        <taxon>Neognathae</taxon>
        <taxon>Neoaves</taxon>
        <taxon>Telluraves</taxon>
        <taxon>Australaves</taxon>
        <taxon>Passeriformes</taxon>
        <taxon>Pittidae</taxon>
        <taxon>Pitta</taxon>
    </lineage>
</organism>
<dbReference type="EMBL" id="WEKX01011149">
    <property type="protein sequence ID" value="NWI89494.1"/>
    <property type="molecule type" value="Genomic_DNA"/>
</dbReference>
<dbReference type="OrthoDB" id="5835829at2759"/>
<evidence type="ECO:0000313" key="2">
    <source>
        <dbReference type="EMBL" id="NWI89494.1"/>
    </source>
</evidence>
<dbReference type="AlphaFoldDB" id="A0A851FCK6"/>
<reference evidence="2" key="1">
    <citation type="submission" date="2019-10" db="EMBL/GenBank/DDBJ databases">
        <title>Bird 10,000 Genomes (B10K) Project - Family phase.</title>
        <authorList>
            <person name="Zhang G."/>
        </authorList>
    </citation>
    <scope>NUCLEOTIDE SEQUENCE</scope>
    <source>
        <strain evidence="2">B10K-DU-002-53</strain>
        <tissue evidence="2">Muscle</tissue>
    </source>
</reference>
<dbReference type="GO" id="GO:0008194">
    <property type="term" value="F:UDP-glycosyltransferase activity"/>
    <property type="evidence" value="ECO:0007669"/>
    <property type="project" value="InterPro"/>
</dbReference>
<feature type="non-terminal residue" evidence="2">
    <location>
        <position position="69"/>
    </location>
</feature>
<keyword evidence="1 2" id="KW-0808">Transferase</keyword>
<accession>A0A851FCK6</accession>
<protein>
    <submittedName>
        <fullName evidence="2">UD11 glucuronosyltransferase</fullName>
    </submittedName>
</protein>
<proteinExistence type="predicted"/>
<dbReference type="Proteomes" id="UP000633448">
    <property type="component" value="Unassembled WGS sequence"/>
</dbReference>
<feature type="non-terminal residue" evidence="2">
    <location>
        <position position="1"/>
    </location>
</feature>
<evidence type="ECO:0000313" key="3">
    <source>
        <dbReference type="Proteomes" id="UP000633448"/>
    </source>
</evidence>
<gene>
    <name evidence="2" type="primary">Ugt1a1_2</name>
    <name evidence="2" type="ORF">PITSOR_R15541</name>
</gene>
<name>A0A851FCK6_PITSO</name>
<sequence length="69" mass="7671">PASAGKVLVMPMEGSHWLSMKEVLAQLSQRGHEIVVLAPENKILIDSADFYDMKTYAVPSKKEDMEAHT</sequence>